<comment type="caution">
    <text evidence="1">The sequence shown here is derived from an EMBL/GenBank/DDBJ whole genome shotgun (WGS) entry which is preliminary data.</text>
</comment>
<evidence type="ECO:0000313" key="2">
    <source>
        <dbReference type="Proteomes" id="UP000628710"/>
    </source>
</evidence>
<proteinExistence type="predicted"/>
<protein>
    <submittedName>
        <fullName evidence="1">Uncharacterized protein</fullName>
    </submittedName>
</protein>
<dbReference type="AlphaFoldDB" id="A0A934JY72"/>
<gene>
    <name evidence="1" type="ORF">I8J31_16900</name>
</gene>
<sequence length="129" mass="14481">MFFNKKLAELLDFVLFIGRVRAEPLRMKSSLTNLRNNHAHTIQIGQGLVVVTQLKSTHLNLEDSVKTQAKFENTQTNNRKSYISDVSVPNYSDTLIFSLLNTSFPNSVDELLNISTDEVFLFNSTGSAA</sequence>
<name>A0A934JY72_9GAMM</name>
<keyword evidence="2" id="KW-1185">Reference proteome</keyword>
<dbReference type="EMBL" id="JAEMNX010000023">
    <property type="protein sequence ID" value="MBJ7539359.1"/>
    <property type="molecule type" value="Genomic_DNA"/>
</dbReference>
<reference evidence="1" key="1">
    <citation type="submission" date="2020-12" db="EMBL/GenBank/DDBJ databases">
        <title>Marinomonas arctica sp. nov., a psychrotolerant bacterium isolated from the Arctic.</title>
        <authorList>
            <person name="Zhang Y."/>
        </authorList>
    </citation>
    <scope>NUCLEOTIDE SEQUENCE</scope>
    <source>
        <strain evidence="1">C1424</strain>
    </source>
</reference>
<accession>A0A934JY72</accession>
<organism evidence="1 2">
    <name type="scientific">Marinomonas transparens</name>
    <dbReference type="NCBI Taxonomy" id="2795388"/>
    <lineage>
        <taxon>Bacteria</taxon>
        <taxon>Pseudomonadati</taxon>
        <taxon>Pseudomonadota</taxon>
        <taxon>Gammaproteobacteria</taxon>
        <taxon>Oceanospirillales</taxon>
        <taxon>Oceanospirillaceae</taxon>
        <taxon>Marinomonas</taxon>
    </lineage>
</organism>
<dbReference type="RefSeq" id="WP_199469758.1">
    <property type="nucleotide sequence ID" value="NZ_JAEMNX010000023.1"/>
</dbReference>
<dbReference type="Proteomes" id="UP000628710">
    <property type="component" value="Unassembled WGS sequence"/>
</dbReference>
<evidence type="ECO:0000313" key="1">
    <source>
        <dbReference type="EMBL" id="MBJ7539359.1"/>
    </source>
</evidence>